<gene>
    <name evidence="2" type="ORF">QR46_2973</name>
</gene>
<dbReference type="Proteomes" id="UP000070089">
    <property type="component" value="Unassembled WGS sequence"/>
</dbReference>
<dbReference type="AlphaFoldDB" id="A0A132NTQ1"/>
<protein>
    <submittedName>
        <fullName evidence="2">Uncharacterized protein</fullName>
    </submittedName>
</protein>
<dbReference type="EMBL" id="JXTI01000086">
    <property type="protein sequence ID" value="KWX13052.1"/>
    <property type="molecule type" value="Genomic_DNA"/>
</dbReference>
<proteinExistence type="predicted"/>
<reference evidence="2 3" key="1">
    <citation type="journal article" date="2015" name="Mol. Biochem. Parasitol.">
        <title>Identification of polymorphic genes for use in assemblage B genotyping assays through comparative genomics of multiple assemblage B Giardia duodenalis isolates.</title>
        <authorList>
            <person name="Wielinga C."/>
            <person name="Thompson R.C."/>
            <person name="Monis P."/>
            <person name="Ryan U."/>
        </authorList>
    </citation>
    <scope>NUCLEOTIDE SEQUENCE [LARGE SCALE GENOMIC DNA]</scope>
    <source>
        <strain evidence="2 3">BAH15c1</strain>
    </source>
</reference>
<dbReference type="VEuPathDB" id="GiardiaDB:QR46_2973"/>
<accession>A0A132NTQ1</accession>
<feature type="region of interest" description="Disordered" evidence="1">
    <location>
        <begin position="88"/>
        <end position="111"/>
    </location>
</feature>
<name>A0A132NTQ1_GIAIN</name>
<organism evidence="2 3">
    <name type="scientific">Giardia duodenalis assemblage B</name>
    <dbReference type="NCBI Taxonomy" id="1394984"/>
    <lineage>
        <taxon>Eukaryota</taxon>
        <taxon>Metamonada</taxon>
        <taxon>Diplomonadida</taxon>
        <taxon>Hexamitidae</taxon>
        <taxon>Giardiinae</taxon>
        <taxon>Giardia</taxon>
    </lineage>
</organism>
<comment type="caution">
    <text evidence="2">The sequence shown here is derived from an EMBL/GenBank/DDBJ whole genome shotgun (WGS) entry which is preliminary data.</text>
</comment>
<evidence type="ECO:0000256" key="1">
    <source>
        <dbReference type="SAM" id="MobiDB-lite"/>
    </source>
</evidence>
<dbReference type="OrthoDB" id="10248992at2759"/>
<evidence type="ECO:0000313" key="2">
    <source>
        <dbReference type="EMBL" id="KWX13052.1"/>
    </source>
</evidence>
<sequence length="111" mass="12949">MSLSKITLEDYCLEKEMGRKARSDYNPVLQTLHPSSNENRVDHMSDFFTSKLRDPLPHIDKFVPDRTILNKAHYAQKEKRMREDARLVASLPTYDEPSDDLASRPTNTKRK</sequence>
<evidence type="ECO:0000313" key="3">
    <source>
        <dbReference type="Proteomes" id="UP000070089"/>
    </source>
</evidence>